<accession>S4GVI0</accession>
<gene>
    <name evidence="1" type="ORF">HMPREF1576_01377</name>
</gene>
<dbReference type="AlphaFoldDB" id="S4GVI0"/>
<sequence length="48" mass="5563">MPIFVGIIWSLSPSVGRRARIMALFQRFNAFAFVCLHEEALERPAQRE</sequence>
<evidence type="ECO:0000313" key="2">
    <source>
        <dbReference type="Proteomes" id="UP000014601"/>
    </source>
</evidence>
<comment type="caution">
    <text evidence="1">The sequence shown here is derived from an EMBL/GenBank/DDBJ whole genome shotgun (WGS) entry which is preliminary data.</text>
</comment>
<dbReference type="EMBL" id="ATJO01000145">
    <property type="protein sequence ID" value="EPI49748.1"/>
    <property type="molecule type" value="Genomic_DNA"/>
</dbReference>
<proteinExistence type="predicted"/>
<evidence type="ECO:0000313" key="1">
    <source>
        <dbReference type="EMBL" id="EPI49748.1"/>
    </source>
</evidence>
<organism evidence="1 2">
    <name type="scientific">Gardnerella pickettii JCP7719</name>
    <dbReference type="NCBI Taxonomy" id="1261061"/>
    <lineage>
        <taxon>Bacteria</taxon>
        <taxon>Bacillati</taxon>
        <taxon>Actinomycetota</taxon>
        <taxon>Actinomycetes</taxon>
        <taxon>Bifidobacteriales</taxon>
        <taxon>Bifidobacteriaceae</taxon>
        <taxon>Gardnerella</taxon>
        <taxon>Gardnerella pickettii</taxon>
    </lineage>
</organism>
<reference evidence="1 2" key="1">
    <citation type="submission" date="2013-06" db="EMBL/GenBank/DDBJ databases">
        <authorList>
            <person name="Weinstock G."/>
            <person name="Sodergren E."/>
            <person name="Lobos E.A."/>
            <person name="Fulton L."/>
            <person name="Fulton R."/>
            <person name="Courtney L."/>
            <person name="Fronick C."/>
            <person name="O'Laughlin M."/>
            <person name="Godfrey J."/>
            <person name="Wilson R.M."/>
            <person name="Miner T."/>
            <person name="Farmer C."/>
            <person name="Delehaunty K."/>
            <person name="Cordes M."/>
            <person name="Minx P."/>
            <person name="Tomlinson C."/>
            <person name="Chen J."/>
            <person name="Wollam A."/>
            <person name="Pepin K.H."/>
            <person name="Bhonagiri V."/>
            <person name="Zhang X."/>
            <person name="Warren W."/>
            <person name="Mitreva M."/>
            <person name="Mardis E.R."/>
            <person name="Wilson R.K."/>
        </authorList>
    </citation>
    <scope>NUCLEOTIDE SEQUENCE [LARGE SCALE GENOMIC DNA]</scope>
    <source>
        <strain evidence="1 2">JCP7719</strain>
    </source>
</reference>
<dbReference type="HOGENOM" id="CLU_3153247_0_0_11"/>
<dbReference type="Proteomes" id="UP000014601">
    <property type="component" value="Unassembled WGS sequence"/>
</dbReference>
<name>S4GVI0_9BIFI</name>
<protein>
    <submittedName>
        <fullName evidence="1">Uncharacterized protein</fullName>
    </submittedName>
</protein>